<protein>
    <recommendedName>
        <fullName evidence="4">Lipoprotein</fullName>
    </recommendedName>
</protein>
<name>A0ABT8RF27_9BACT</name>
<dbReference type="InterPro" id="IPR046732">
    <property type="entry name" value="DUF6624"/>
</dbReference>
<comment type="caution">
    <text evidence="2">The sequence shown here is derived from an EMBL/GenBank/DDBJ whole genome shotgun (WGS) entry which is preliminary data.</text>
</comment>
<dbReference type="EMBL" id="JAUKPO010000022">
    <property type="protein sequence ID" value="MDO1449773.1"/>
    <property type="molecule type" value="Genomic_DNA"/>
</dbReference>
<dbReference type="RefSeq" id="WP_302040577.1">
    <property type="nucleotide sequence ID" value="NZ_JAUKPO010000022.1"/>
</dbReference>
<organism evidence="2 3">
    <name type="scientific">Rhodocytophaga aerolata</name>
    <dbReference type="NCBI Taxonomy" id="455078"/>
    <lineage>
        <taxon>Bacteria</taxon>
        <taxon>Pseudomonadati</taxon>
        <taxon>Bacteroidota</taxon>
        <taxon>Cytophagia</taxon>
        <taxon>Cytophagales</taxon>
        <taxon>Rhodocytophagaceae</taxon>
        <taxon>Rhodocytophaga</taxon>
    </lineage>
</organism>
<evidence type="ECO:0000313" key="2">
    <source>
        <dbReference type="EMBL" id="MDO1449773.1"/>
    </source>
</evidence>
<evidence type="ECO:0008006" key="4">
    <source>
        <dbReference type="Google" id="ProtNLM"/>
    </source>
</evidence>
<proteinExistence type="predicted"/>
<sequence length="287" mass="32479">MNKIVLILMISVFSAVSCNKSSNYKPQGLRKLSDTEIIEHAKTGNYISENTIFKDSVGNIVSRDELRQMNTEEIFGDQYVNADNKIVEVVLRKATNEDKALIKKLKEGFEIEDEAVTIIDIDCSEVEKILEAVYQVDQDNRKGGVVANTDIDKENQQIVVSTIEKCGFPSVEKHGNRSVEAVFLVIQHAGKSLREKYFPQIKKSADQGDLQWSLVALMEDRMLMDRGEKQKYGSQVQKKNGSDKWSLYPIEDPQNVNKRRAQVGLGPIEEYLKHFGIDYNTINENGG</sequence>
<accession>A0ABT8RF27</accession>
<dbReference type="PROSITE" id="PS51257">
    <property type="entry name" value="PROKAR_LIPOPROTEIN"/>
    <property type="match status" value="1"/>
</dbReference>
<feature type="region of interest" description="Disordered" evidence="1">
    <location>
        <begin position="228"/>
        <end position="250"/>
    </location>
</feature>
<reference evidence="2" key="1">
    <citation type="submission" date="2023-07" db="EMBL/GenBank/DDBJ databases">
        <title>The genome sequence of Rhodocytophaga aerolata KACC 12507.</title>
        <authorList>
            <person name="Zhang X."/>
        </authorList>
    </citation>
    <scope>NUCLEOTIDE SEQUENCE</scope>
    <source>
        <strain evidence="2">KACC 12507</strain>
    </source>
</reference>
<dbReference type="Proteomes" id="UP001168528">
    <property type="component" value="Unassembled WGS sequence"/>
</dbReference>
<gene>
    <name evidence="2" type="ORF">Q0590_26075</name>
</gene>
<evidence type="ECO:0000256" key="1">
    <source>
        <dbReference type="SAM" id="MobiDB-lite"/>
    </source>
</evidence>
<evidence type="ECO:0000313" key="3">
    <source>
        <dbReference type="Proteomes" id="UP001168528"/>
    </source>
</evidence>
<dbReference type="Pfam" id="PF20329">
    <property type="entry name" value="DUF6624"/>
    <property type="match status" value="1"/>
</dbReference>
<keyword evidence="3" id="KW-1185">Reference proteome</keyword>